<dbReference type="Gene3D" id="3.40.1050.10">
    <property type="entry name" value="Carbonic anhydrase"/>
    <property type="match status" value="1"/>
</dbReference>
<comment type="cofactor">
    <cofactor evidence="1">
        <name>Zn(2+)</name>
        <dbReference type="ChEBI" id="CHEBI:29105"/>
    </cofactor>
</comment>
<dbReference type="PANTHER" id="PTHR43175">
    <property type="entry name" value="CARBONIC ANHYDRASE"/>
    <property type="match status" value="1"/>
</dbReference>
<evidence type="ECO:0000313" key="5">
    <source>
        <dbReference type="EMBL" id="SVA85863.1"/>
    </source>
</evidence>
<sequence length="131" mass="14865">MTNKKLTILTCMDSRLDPIKIFGLAQREAHIIRNAGGRATDDALNSIIVSQKILGTKEFWVIHHTQCLMGNMTDELMSELPDSLRKSAFSDLEQSVIDDIELIKNHELLADDIQVRGFIYDLEQNELKPVI</sequence>
<proteinExistence type="inferred from homology"/>
<name>A0A381ZAQ8_9ZZZZ</name>
<evidence type="ECO:0000256" key="1">
    <source>
        <dbReference type="ARBA" id="ARBA00001947"/>
    </source>
</evidence>
<dbReference type="AlphaFoldDB" id="A0A381ZAQ8"/>
<accession>A0A381ZAQ8</accession>
<keyword evidence="4" id="KW-0862">Zinc</keyword>
<dbReference type="GO" id="GO:0004089">
    <property type="term" value="F:carbonate dehydratase activity"/>
    <property type="evidence" value="ECO:0007669"/>
    <property type="project" value="InterPro"/>
</dbReference>
<dbReference type="CDD" id="cd03379">
    <property type="entry name" value="beta_CA_cladeD"/>
    <property type="match status" value="1"/>
</dbReference>
<evidence type="ECO:0000256" key="2">
    <source>
        <dbReference type="ARBA" id="ARBA00006217"/>
    </source>
</evidence>
<evidence type="ECO:0000256" key="3">
    <source>
        <dbReference type="ARBA" id="ARBA00022723"/>
    </source>
</evidence>
<organism evidence="5">
    <name type="scientific">marine metagenome</name>
    <dbReference type="NCBI Taxonomy" id="408172"/>
    <lineage>
        <taxon>unclassified sequences</taxon>
        <taxon>metagenomes</taxon>
        <taxon>ecological metagenomes</taxon>
    </lineage>
</organism>
<reference evidence="5" key="1">
    <citation type="submission" date="2018-05" db="EMBL/GenBank/DDBJ databases">
        <authorList>
            <person name="Lanie J.A."/>
            <person name="Ng W.-L."/>
            <person name="Kazmierczak K.M."/>
            <person name="Andrzejewski T.M."/>
            <person name="Davidsen T.M."/>
            <person name="Wayne K.J."/>
            <person name="Tettelin H."/>
            <person name="Glass J.I."/>
            <person name="Rusch D."/>
            <person name="Podicherti R."/>
            <person name="Tsui H.-C.T."/>
            <person name="Winkler M.E."/>
        </authorList>
    </citation>
    <scope>NUCLEOTIDE SEQUENCE</scope>
</reference>
<dbReference type="SMART" id="SM00947">
    <property type="entry name" value="Pro_CA"/>
    <property type="match status" value="1"/>
</dbReference>
<keyword evidence="3" id="KW-0479">Metal-binding</keyword>
<dbReference type="Pfam" id="PF00484">
    <property type="entry name" value="Pro_CA"/>
    <property type="match status" value="1"/>
</dbReference>
<dbReference type="GO" id="GO:0008270">
    <property type="term" value="F:zinc ion binding"/>
    <property type="evidence" value="ECO:0007669"/>
    <property type="project" value="InterPro"/>
</dbReference>
<evidence type="ECO:0000256" key="4">
    <source>
        <dbReference type="ARBA" id="ARBA00022833"/>
    </source>
</evidence>
<dbReference type="InterPro" id="IPR001765">
    <property type="entry name" value="Carbonic_anhydrase"/>
</dbReference>
<dbReference type="SUPFAM" id="SSF53056">
    <property type="entry name" value="beta-carbonic anhydrase, cab"/>
    <property type="match status" value="1"/>
</dbReference>
<evidence type="ECO:0008006" key="6">
    <source>
        <dbReference type="Google" id="ProtNLM"/>
    </source>
</evidence>
<dbReference type="InterPro" id="IPR036874">
    <property type="entry name" value="Carbonic_anhydrase_sf"/>
</dbReference>
<comment type="similarity">
    <text evidence="2">Belongs to the beta-class carbonic anhydrase family.</text>
</comment>
<protein>
    <recommendedName>
        <fullName evidence="6">Carbonic anhydrase</fullName>
    </recommendedName>
</protein>
<gene>
    <name evidence="5" type="ORF">METZ01_LOCUS138717</name>
</gene>
<dbReference type="PANTHER" id="PTHR43175:SF3">
    <property type="entry name" value="CARBON DISULFIDE HYDROLASE"/>
    <property type="match status" value="1"/>
</dbReference>
<dbReference type="EMBL" id="UINC01020447">
    <property type="protein sequence ID" value="SVA85863.1"/>
    <property type="molecule type" value="Genomic_DNA"/>
</dbReference>